<evidence type="ECO:0000313" key="3">
    <source>
        <dbReference type="EMBL" id="TKR27871.1"/>
    </source>
</evidence>
<evidence type="ECO:0000313" key="4">
    <source>
        <dbReference type="Proteomes" id="UP000308037"/>
    </source>
</evidence>
<evidence type="ECO:0000256" key="1">
    <source>
        <dbReference type="SAM" id="MobiDB-lite"/>
    </source>
</evidence>
<name>A0A4U5JHS9_9EURY</name>
<evidence type="ECO:0000259" key="2">
    <source>
        <dbReference type="Pfam" id="PF18545"/>
    </source>
</evidence>
<sequence>MVGGELQVSEGVVRAVARRTHRDETELPPLYDQIDPGALDSLINGMTDGEVSFAYAGCDITVGSDGSVHVGDRRTVGPGSVPASGD</sequence>
<gene>
    <name evidence="3" type="ORF">DM868_01925</name>
</gene>
<comment type="caution">
    <text evidence="3">The sequence shown here is derived from an EMBL/GenBank/DDBJ whole genome shotgun (WGS) entry which is preliminary data.</text>
</comment>
<accession>A0A4U5JHS9</accession>
<dbReference type="RefSeq" id="WP_137275171.1">
    <property type="nucleotide sequence ID" value="NZ_QKNX01000001.1"/>
</dbReference>
<dbReference type="Pfam" id="PF18545">
    <property type="entry name" value="HalOD1"/>
    <property type="match status" value="1"/>
</dbReference>
<protein>
    <recommendedName>
        <fullName evidence="2">Halobacterial output domain-containing protein</fullName>
    </recommendedName>
</protein>
<dbReference type="Proteomes" id="UP000308037">
    <property type="component" value="Unassembled WGS sequence"/>
</dbReference>
<feature type="domain" description="Halobacterial output" evidence="2">
    <location>
        <begin position="7"/>
        <end position="70"/>
    </location>
</feature>
<dbReference type="OrthoDB" id="205616at2157"/>
<feature type="region of interest" description="Disordered" evidence="1">
    <location>
        <begin position="66"/>
        <end position="86"/>
    </location>
</feature>
<dbReference type="EMBL" id="QKNX01000001">
    <property type="protein sequence ID" value="TKR27871.1"/>
    <property type="molecule type" value="Genomic_DNA"/>
</dbReference>
<dbReference type="AlphaFoldDB" id="A0A4U5JHS9"/>
<dbReference type="InterPro" id="IPR040624">
    <property type="entry name" value="HalOD1"/>
</dbReference>
<keyword evidence="4" id="KW-1185">Reference proteome</keyword>
<organism evidence="3 4">
    <name type="scientific">Natronomonas salsuginis</name>
    <dbReference type="NCBI Taxonomy" id="2217661"/>
    <lineage>
        <taxon>Archaea</taxon>
        <taxon>Methanobacteriati</taxon>
        <taxon>Methanobacteriota</taxon>
        <taxon>Stenosarchaea group</taxon>
        <taxon>Halobacteria</taxon>
        <taxon>Halobacteriales</taxon>
        <taxon>Natronomonadaceae</taxon>
        <taxon>Natronomonas</taxon>
    </lineage>
</organism>
<proteinExistence type="predicted"/>
<reference evidence="3 4" key="1">
    <citation type="submission" date="2019-04" db="EMBL/GenBank/DDBJ databases">
        <title>Natronomonas sp. F20-122 a newhaloarchaeon isolated from a saline saltern of Isla Bacuta, Huelva, Spain.</title>
        <authorList>
            <person name="Duran-Viseras A."/>
            <person name="Sanchez-Porro C."/>
            <person name="Ventosa A."/>
        </authorList>
    </citation>
    <scope>NUCLEOTIDE SEQUENCE [LARGE SCALE GENOMIC DNA]</scope>
    <source>
        <strain evidence="3 4">F20-122</strain>
    </source>
</reference>